<reference evidence="7" key="1">
    <citation type="submission" date="2020-05" db="EMBL/GenBank/DDBJ databases">
        <authorList>
            <person name="Chiriac C."/>
            <person name="Salcher M."/>
            <person name="Ghai R."/>
            <person name="Kavagutti S V."/>
        </authorList>
    </citation>
    <scope>NUCLEOTIDE SEQUENCE</scope>
</reference>
<feature type="transmembrane region" description="Helical" evidence="6">
    <location>
        <begin position="95"/>
        <end position="115"/>
    </location>
</feature>
<keyword evidence="4 6" id="KW-1133">Transmembrane helix</keyword>
<dbReference type="PANTHER" id="PTHR30341:SF0">
    <property type="entry name" value="NA(+)_H(+) ANTIPORTER NHAA"/>
    <property type="match status" value="1"/>
</dbReference>
<feature type="transmembrane region" description="Helical" evidence="6">
    <location>
        <begin position="206"/>
        <end position="229"/>
    </location>
</feature>
<protein>
    <submittedName>
        <fullName evidence="7">Unannotated protein</fullName>
    </submittedName>
</protein>
<accession>A0A6J6IZI7</accession>
<feature type="transmembrane region" description="Helical" evidence="6">
    <location>
        <begin position="241"/>
        <end position="264"/>
    </location>
</feature>
<dbReference type="PANTHER" id="PTHR30341">
    <property type="entry name" value="SODIUM ION/PROTON ANTIPORTER NHAA-RELATED"/>
    <property type="match status" value="1"/>
</dbReference>
<dbReference type="GO" id="GO:0005886">
    <property type="term" value="C:plasma membrane"/>
    <property type="evidence" value="ECO:0007669"/>
    <property type="project" value="UniProtKB-SubCell"/>
</dbReference>
<dbReference type="Pfam" id="PF06965">
    <property type="entry name" value="Na_H_antiport_1"/>
    <property type="match status" value="1"/>
</dbReference>
<keyword evidence="3 6" id="KW-0812">Transmembrane</keyword>
<keyword evidence="2" id="KW-1003">Cell membrane</keyword>
<evidence type="ECO:0000256" key="6">
    <source>
        <dbReference type="SAM" id="Phobius"/>
    </source>
</evidence>
<evidence type="ECO:0000256" key="2">
    <source>
        <dbReference type="ARBA" id="ARBA00022475"/>
    </source>
</evidence>
<evidence type="ECO:0000256" key="5">
    <source>
        <dbReference type="ARBA" id="ARBA00023136"/>
    </source>
</evidence>
<dbReference type="InterPro" id="IPR004670">
    <property type="entry name" value="NhaA"/>
</dbReference>
<dbReference type="InterPro" id="IPR023171">
    <property type="entry name" value="Na/H_antiporter_dom_sf"/>
</dbReference>
<keyword evidence="5 6" id="KW-0472">Membrane</keyword>
<sequence length="307" mass="32228">MYLILAAIVAMIWSNSPFASAYEAMISIEAIKGVAIFLFFFSLGIELRHEITHGSLAKPRQAIVPIFAAIGGMLVPVGIYSIINQGLPTAAGWGVPMSTDVAFALAVLAIAGKFLPAPIRVFLLTVAVVDDSLTILMIALFFSSTFHALSVVSLAGVIIGLFLPGGQKLTGWLTPTVNYAALPIFALFSAGVNIQGLGDSFATSAITWGVIVAMVIGKPLGVLGTTWLVTKSGLGKLAAGIKWADLLSIGSLFGMCFTVALLMSELSFGEQHTEHSIANLSVFIGSVTSALLAVAALQIRKRAYVNR</sequence>
<feature type="transmembrane region" description="Helical" evidence="6">
    <location>
        <begin position="31"/>
        <end position="51"/>
    </location>
</feature>
<feature type="transmembrane region" description="Helical" evidence="6">
    <location>
        <begin position="177"/>
        <end position="194"/>
    </location>
</feature>
<evidence type="ECO:0000256" key="1">
    <source>
        <dbReference type="ARBA" id="ARBA00004429"/>
    </source>
</evidence>
<organism evidence="7">
    <name type="scientific">freshwater metagenome</name>
    <dbReference type="NCBI Taxonomy" id="449393"/>
    <lineage>
        <taxon>unclassified sequences</taxon>
        <taxon>metagenomes</taxon>
        <taxon>ecological metagenomes</taxon>
    </lineage>
</organism>
<comment type="subcellular location">
    <subcellularLocation>
        <location evidence="1">Cell inner membrane</location>
        <topology evidence="1">Multi-pass membrane protein</topology>
    </subcellularLocation>
</comment>
<feature type="transmembrane region" description="Helical" evidence="6">
    <location>
        <begin position="276"/>
        <end position="297"/>
    </location>
</feature>
<gene>
    <name evidence="7" type="ORF">UFOPK2001_00455</name>
</gene>
<evidence type="ECO:0000256" key="3">
    <source>
        <dbReference type="ARBA" id="ARBA00022692"/>
    </source>
</evidence>
<feature type="transmembrane region" description="Helical" evidence="6">
    <location>
        <begin position="122"/>
        <end position="142"/>
    </location>
</feature>
<dbReference type="GO" id="GO:0006885">
    <property type="term" value="P:regulation of pH"/>
    <property type="evidence" value="ECO:0007669"/>
    <property type="project" value="InterPro"/>
</dbReference>
<dbReference type="Gene3D" id="1.20.1530.10">
    <property type="entry name" value="Na+/H+ antiporter like domain"/>
    <property type="match status" value="1"/>
</dbReference>
<dbReference type="GO" id="GO:0015385">
    <property type="term" value="F:sodium:proton antiporter activity"/>
    <property type="evidence" value="ECO:0007669"/>
    <property type="project" value="TreeGrafter"/>
</dbReference>
<feature type="transmembrane region" description="Helical" evidence="6">
    <location>
        <begin position="63"/>
        <end position="83"/>
    </location>
</feature>
<proteinExistence type="predicted"/>
<feature type="transmembrane region" description="Helical" evidence="6">
    <location>
        <begin position="148"/>
        <end position="165"/>
    </location>
</feature>
<evidence type="ECO:0000256" key="4">
    <source>
        <dbReference type="ARBA" id="ARBA00022989"/>
    </source>
</evidence>
<dbReference type="AlphaFoldDB" id="A0A6J6IZI7"/>
<name>A0A6J6IZI7_9ZZZZ</name>
<evidence type="ECO:0000313" key="7">
    <source>
        <dbReference type="EMBL" id="CAB4630001.1"/>
    </source>
</evidence>
<dbReference type="EMBL" id="CAEZVN010000029">
    <property type="protein sequence ID" value="CAB4630001.1"/>
    <property type="molecule type" value="Genomic_DNA"/>
</dbReference>